<feature type="transmembrane region" description="Helical" evidence="1">
    <location>
        <begin position="123"/>
        <end position="141"/>
    </location>
</feature>
<keyword evidence="1" id="KW-0472">Membrane</keyword>
<dbReference type="OrthoDB" id="9767863at2"/>
<protein>
    <submittedName>
        <fullName evidence="3">Acyltransferase</fullName>
    </submittedName>
</protein>
<evidence type="ECO:0000313" key="4">
    <source>
        <dbReference type="Proteomes" id="UP000292781"/>
    </source>
</evidence>
<feature type="transmembrane region" description="Helical" evidence="1">
    <location>
        <begin position="243"/>
        <end position="267"/>
    </location>
</feature>
<accession>A0A4Q9VCE4</accession>
<evidence type="ECO:0000313" key="3">
    <source>
        <dbReference type="EMBL" id="TBW32114.1"/>
    </source>
</evidence>
<proteinExistence type="predicted"/>
<reference evidence="3 4" key="1">
    <citation type="submission" date="2019-02" db="EMBL/GenBank/DDBJ databases">
        <title>Siculibacillus lacustris gen. nov., sp. nov., a new rosette-forming bacterium isolated from a freshwater crater lake (Lake St. Ana, Romania).</title>
        <authorList>
            <person name="Felfoldi T."/>
            <person name="Marton Z."/>
            <person name="Szabo A."/>
            <person name="Mentes A."/>
            <person name="Boka K."/>
            <person name="Marialigeti K."/>
            <person name="Mathe I."/>
            <person name="Koncz M."/>
            <person name="Schumann P."/>
            <person name="Toth E."/>
        </authorList>
    </citation>
    <scope>NUCLEOTIDE SEQUENCE [LARGE SCALE GENOMIC DNA]</scope>
    <source>
        <strain evidence="3 4">SA-279</strain>
    </source>
</reference>
<keyword evidence="1" id="KW-0812">Transmembrane</keyword>
<dbReference type="GO" id="GO:0016747">
    <property type="term" value="F:acyltransferase activity, transferring groups other than amino-acyl groups"/>
    <property type="evidence" value="ECO:0007669"/>
    <property type="project" value="InterPro"/>
</dbReference>
<dbReference type="PANTHER" id="PTHR23028">
    <property type="entry name" value="ACETYLTRANSFERASE"/>
    <property type="match status" value="1"/>
</dbReference>
<dbReference type="Pfam" id="PF01757">
    <property type="entry name" value="Acyl_transf_3"/>
    <property type="match status" value="1"/>
</dbReference>
<sequence length="308" mass="34336">MVPMFFALSGYLVSGSLERNNLVRFLGLRILRIVPALAFEIFLCALVLGVSFTKLPLYEYFVSREFIVYFGNIVGWIHFTLPGVFEGKVINLQLWTIPYELECYAAIAVISMLGLFRRRSFNLVLVSVLTVGISYLTWDPMAPQNNLNGRALVLAFLFGVVIYQYRDKLAFSPSLAVVATILSVVLLSRANYTILAGAPIAYLTVYIGLQQFPPIRFGDLSYGVYLFHYPILRTVNEITGNGIGIIAGFAIVLVLSAGCALISWNLIERPLLEQKKAILGPWVDDLNTAVTEAARSTLRFMRFLPAQS</sequence>
<feature type="transmembrane region" description="Helical" evidence="1">
    <location>
        <begin position="177"/>
        <end position="202"/>
    </location>
</feature>
<dbReference type="AlphaFoldDB" id="A0A4Q9VCE4"/>
<dbReference type="InterPro" id="IPR050879">
    <property type="entry name" value="Acyltransferase_3"/>
</dbReference>
<keyword evidence="3" id="KW-0012">Acyltransferase</keyword>
<organism evidence="3 4">
    <name type="scientific">Siculibacillus lacustris</name>
    <dbReference type="NCBI Taxonomy" id="1549641"/>
    <lineage>
        <taxon>Bacteria</taxon>
        <taxon>Pseudomonadati</taxon>
        <taxon>Pseudomonadota</taxon>
        <taxon>Alphaproteobacteria</taxon>
        <taxon>Hyphomicrobiales</taxon>
        <taxon>Ancalomicrobiaceae</taxon>
        <taxon>Siculibacillus</taxon>
    </lineage>
</organism>
<keyword evidence="1" id="KW-1133">Transmembrane helix</keyword>
<keyword evidence="4" id="KW-1185">Reference proteome</keyword>
<gene>
    <name evidence="3" type="ORF">EYW49_22625</name>
</gene>
<dbReference type="RefSeq" id="WP_131311984.1">
    <property type="nucleotide sequence ID" value="NZ_SJFN01000072.1"/>
</dbReference>
<feature type="transmembrane region" description="Helical" evidence="1">
    <location>
        <begin position="66"/>
        <end position="85"/>
    </location>
</feature>
<name>A0A4Q9VCE4_9HYPH</name>
<dbReference type="PANTHER" id="PTHR23028:SF53">
    <property type="entry name" value="ACYL_TRANSF_3 DOMAIN-CONTAINING PROTEIN"/>
    <property type="match status" value="1"/>
</dbReference>
<evidence type="ECO:0000256" key="1">
    <source>
        <dbReference type="SAM" id="Phobius"/>
    </source>
</evidence>
<keyword evidence="3" id="KW-0808">Transferase</keyword>
<dbReference type="Proteomes" id="UP000292781">
    <property type="component" value="Unassembled WGS sequence"/>
</dbReference>
<dbReference type="InterPro" id="IPR002656">
    <property type="entry name" value="Acyl_transf_3_dom"/>
</dbReference>
<dbReference type="EMBL" id="SJFN01000072">
    <property type="protein sequence ID" value="TBW32114.1"/>
    <property type="molecule type" value="Genomic_DNA"/>
</dbReference>
<dbReference type="GO" id="GO:0016020">
    <property type="term" value="C:membrane"/>
    <property type="evidence" value="ECO:0007669"/>
    <property type="project" value="TreeGrafter"/>
</dbReference>
<feature type="domain" description="Acyltransferase 3" evidence="2">
    <location>
        <begin position="2"/>
        <end position="262"/>
    </location>
</feature>
<feature type="transmembrane region" description="Helical" evidence="1">
    <location>
        <begin position="33"/>
        <end position="54"/>
    </location>
</feature>
<feature type="transmembrane region" description="Helical" evidence="1">
    <location>
        <begin position="97"/>
        <end position="116"/>
    </location>
</feature>
<dbReference type="GO" id="GO:0000271">
    <property type="term" value="P:polysaccharide biosynthetic process"/>
    <property type="evidence" value="ECO:0007669"/>
    <property type="project" value="TreeGrafter"/>
</dbReference>
<comment type="caution">
    <text evidence="3">The sequence shown here is derived from an EMBL/GenBank/DDBJ whole genome shotgun (WGS) entry which is preliminary data.</text>
</comment>
<evidence type="ECO:0000259" key="2">
    <source>
        <dbReference type="Pfam" id="PF01757"/>
    </source>
</evidence>